<evidence type="ECO:0000259" key="16">
    <source>
        <dbReference type="PROSITE" id="PS51217"/>
    </source>
</evidence>
<dbReference type="Gene3D" id="1.10.486.10">
    <property type="entry name" value="PCRA, domain 4"/>
    <property type="match status" value="1"/>
</dbReference>
<dbReference type="GO" id="GO:0000725">
    <property type="term" value="P:recombinational repair"/>
    <property type="evidence" value="ECO:0007669"/>
    <property type="project" value="TreeGrafter"/>
</dbReference>
<dbReference type="InterPro" id="IPR000212">
    <property type="entry name" value="DNA_helicase_UvrD/REP"/>
</dbReference>
<evidence type="ECO:0000256" key="13">
    <source>
        <dbReference type="ARBA" id="ARBA00048988"/>
    </source>
</evidence>
<feature type="domain" description="UvrD-like helicase C-terminal" evidence="16">
    <location>
        <begin position="423"/>
        <end position="715"/>
    </location>
</feature>
<evidence type="ECO:0000256" key="9">
    <source>
        <dbReference type="ARBA" id="ARBA00023204"/>
    </source>
</evidence>
<gene>
    <name evidence="17" type="ORF">AVDCRST_MAG53-1646</name>
</gene>
<dbReference type="InterPro" id="IPR011335">
    <property type="entry name" value="Restrct_endonuc-II-like"/>
</dbReference>
<dbReference type="InterPro" id="IPR038726">
    <property type="entry name" value="PDDEXK_AddAB-type"/>
</dbReference>
<dbReference type="GO" id="GO:0043138">
    <property type="term" value="F:3'-5' DNA helicase activity"/>
    <property type="evidence" value="ECO:0007669"/>
    <property type="project" value="UniProtKB-EC"/>
</dbReference>
<keyword evidence="7 14" id="KW-0067">ATP-binding</keyword>
<accession>A0A6J4SAD6</accession>
<evidence type="ECO:0000256" key="7">
    <source>
        <dbReference type="ARBA" id="ARBA00022840"/>
    </source>
</evidence>
<dbReference type="PANTHER" id="PTHR11070:SF2">
    <property type="entry name" value="ATP-DEPENDENT DNA HELICASE SRS2"/>
    <property type="match status" value="1"/>
</dbReference>
<evidence type="ECO:0000259" key="15">
    <source>
        <dbReference type="PROSITE" id="PS51198"/>
    </source>
</evidence>
<dbReference type="AlphaFoldDB" id="A0A6J4SAD6"/>
<comment type="catalytic activity">
    <reaction evidence="13">
        <text>ATP + H2O = ADP + phosphate + H(+)</text>
        <dbReference type="Rhea" id="RHEA:13065"/>
        <dbReference type="ChEBI" id="CHEBI:15377"/>
        <dbReference type="ChEBI" id="CHEBI:15378"/>
        <dbReference type="ChEBI" id="CHEBI:30616"/>
        <dbReference type="ChEBI" id="CHEBI:43474"/>
        <dbReference type="ChEBI" id="CHEBI:456216"/>
        <dbReference type="EC" id="5.6.2.4"/>
    </reaction>
</comment>
<evidence type="ECO:0000256" key="10">
    <source>
        <dbReference type="ARBA" id="ARBA00023235"/>
    </source>
</evidence>
<keyword evidence="1" id="KW-0540">Nuclease</keyword>
<keyword evidence="6" id="KW-0269">Exonuclease</keyword>
<keyword evidence="5 14" id="KW-0347">Helicase</keyword>
<dbReference type="PROSITE" id="PS51198">
    <property type="entry name" value="UVRD_HELICASE_ATP_BIND"/>
    <property type="match status" value="1"/>
</dbReference>
<dbReference type="Pfam" id="PF12705">
    <property type="entry name" value="PDDEXK_1"/>
    <property type="match status" value="1"/>
</dbReference>
<evidence type="ECO:0000256" key="1">
    <source>
        <dbReference type="ARBA" id="ARBA00022722"/>
    </source>
</evidence>
<protein>
    <recommendedName>
        <fullName evidence="12">DNA 3'-5' helicase</fullName>
        <ecNumber evidence="12">5.6.2.4</ecNumber>
    </recommendedName>
</protein>
<keyword evidence="2 14" id="KW-0547">Nucleotide-binding</keyword>
<evidence type="ECO:0000256" key="12">
    <source>
        <dbReference type="ARBA" id="ARBA00034808"/>
    </source>
</evidence>
<evidence type="ECO:0000256" key="4">
    <source>
        <dbReference type="ARBA" id="ARBA00022801"/>
    </source>
</evidence>
<sequence>MTAFTPEQQAAIGQRQGPLLLSANAGSGKTTVLVERLVAAVLEDGIAPARLLAITFTDKAAGELRSRVRARLAAAGQRAAARDIERAQISTIHGFCSGVLRAHAVTAGLDPGFSVLPTSTARALRQRAFDAALADALADVGGAPRADALDLAAAWGPDRLRDAILGVHDALRSQGQTAPRLPPCVPRRTVAEALQGLRMSTETFAGELRGARTGQPSLDAARAVLADCFALLEGASAPGREALAALRFERRVPELKTDACQEWADAVVRVGEALDDREACADHALLDELLCAFAAAYAAGKRSSSGLDYDDLELFTRDLLRDEPAVAQGYAERFERIMVDEFQDTNRLQLELIGHLDRANVFLVGDELQSIYGFRHADVSLFREQRVSHGARGQARVLATNWRSHHELLETINGAWGAAVHPGYVPLVAGRSGRPGDGPRTELLITAAAWDDPDVDPRLAAELAEGMPTGVKGSKLAEARAIARRVRTLVDAGQCSESDVVVLVRAATDLHVFERALEREGFATLAGGGRGYWLRQPVQDLTSYLGALVNPRDERALFGTLASPLCGLSSDGLAHVAAVAREGSRGAWQAVRSVVLARRLSAADAAALEAFLVRFAVERTAAPRYGLDELIERAVLQSGYDLHVLRLPGGRRRLANVHKLLRLAAEYEADHGRDVRGFIDHATAEVEADVREAEAPVELSGEPAIRLMTIHAAKGLEFGVVVVADLGRKGRAEARDLLVEDDRVGLRLVRLGRKPCGALAHAELAARANAAAAEEERRILHVAFTRAEERLVLSGVVPVGDDWPKAGTTACPLSWIGPRLGSGLLARLPEEPALTVDLDDGHGRVHVGVRLVAPETAPATLGLAAPPPPGAQLGLFTAEPYPAAAANGSSAGRSRSAGPEPAREAGGALFAAGLTRTLTDPAAGLEAPAGLPAFLAAPPPPVPTLSYSSLSAHARCGYRFYLERVLRLPASELASAVAAQAPAGLDPRARGSIAHLVLEELDFQRPEVPPVATLRAMGARFDADPTQAEAAEIAALLERFLAASPLIDRLRAARRVRVEAAWVVPPASPDAPLLNGFLDVLADEEDGGSLVVDWKTDRLGGEDPAAAVERSYATQQAVYALAVLTSGAPEVEVAHAFLERPEVVVAERFAQSDLPELQARVLARARPVLERSFPVSSEPHIGLCTGCPGRGGLCSHPLELTDRVLEAAASPPGDGTSRSA</sequence>
<comment type="catalytic activity">
    <reaction evidence="11">
        <text>Couples ATP hydrolysis with the unwinding of duplex DNA by translocating in the 3'-5' direction.</text>
        <dbReference type="EC" id="5.6.2.4"/>
    </reaction>
</comment>
<evidence type="ECO:0000256" key="6">
    <source>
        <dbReference type="ARBA" id="ARBA00022839"/>
    </source>
</evidence>
<dbReference type="Gene3D" id="3.40.50.300">
    <property type="entry name" value="P-loop containing nucleotide triphosphate hydrolases"/>
    <property type="match status" value="4"/>
</dbReference>
<dbReference type="InterPro" id="IPR011604">
    <property type="entry name" value="PDDEXK-like_dom_sf"/>
</dbReference>
<keyword evidence="8" id="KW-0238">DNA-binding</keyword>
<dbReference type="SUPFAM" id="SSF52540">
    <property type="entry name" value="P-loop containing nucleoside triphosphate hydrolases"/>
    <property type="match status" value="1"/>
</dbReference>
<dbReference type="Pfam" id="PF00580">
    <property type="entry name" value="UvrD-helicase"/>
    <property type="match status" value="1"/>
</dbReference>
<dbReference type="GO" id="GO:0003677">
    <property type="term" value="F:DNA binding"/>
    <property type="evidence" value="ECO:0007669"/>
    <property type="project" value="UniProtKB-KW"/>
</dbReference>
<dbReference type="Pfam" id="PF13361">
    <property type="entry name" value="UvrD_C"/>
    <property type="match status" value="2"/>
</dbReference>
<dbReference type="InterPro" id="IPR014017">
    <property type="entry name" value="DNA_helicase_UvrD-like_C"/>
</dbReference>
<evidence type="ECO:0000313" key="17">
    <source>
        <dbReference type="EMBL" id="CAA9493140.1"/>
    </source>
</evidence>
<dbReference type="PANTHER" id="PTHR11070">
    <property type="entry name" value="UVRD / RECB / PCRA DNA HELICASE FAMILY MEMBER"/>
    <property type="match status" value="1"/>
</dbReference>
<keyword evidence="4 14" id="KW-0378">Hydrolase</keyword>
<dbReference type="InterPro" id="IPR014016">
    <property type="entry name" value="UvrD-like_ATP-bd"/>
</dbReference>
<reference evidence="17" key="1">
    <citation type="submission" date="2020-02" db="EMBL/GenBank/DDBJ databases">
        <authorList>
            <person name="Meier V. D."/>
        </authorList>
    </citation>
    <scope>NUCLEOTIDE SEQUENCE</scope>
    <source>
        <strain evidence="17">AVDCRST_MAG53</strain>
    </source>
</reference>
<evidence type="ECO:0000256" key="14">
    <source>
        <dbReference type="PROSITE-ProRule" id="PRU00560"/>
    </source>
</evidence>
<dbReference type="GO" id="GO:0005524">
    <property type="term" value="F:ATP binding"/>
    <property type="evidence" value="ECO:0007669"/>
    <property type="project" value="UniProtKB-UniRule"/>
</dbReference>
<evidence type="ECO:0000256" key="2">
    <source>
        <dbReference type="ARBA" id="ARBA00022741"/>
    </source>
</evidence>
<keyword evidence="10" id="KW-0413">Isomerase</keyword>
<dbReference type="EMBL" id="CADCVR010000049">
    <property type="protein sequence ID" value="CAA9493140.1"/>
    <property type="molecule type" value="Genomic_DNA"/>
</dbReference>
<organism evidence="17">
    <name type="scientific">uncultured Solirubrobacteraceae bacterium</name>
    <dbReference type="NCBI Taxonomy" id="1162706"/>
    <lineage>
        <taxon>Bacteria</taxon>
        <taxon>Bacillati</taxon>
        <taxon>Actinomycetota</taxon>
        <taxon>Thermoleophilia</taxon>
        <taxon>Solirubrobacterales</taxon>
        <taxon>Solirubrobacteraceae</taxon>
        <taxon>environmental samples</taxon>
    </lineage>
</organism>
<keyword evidence="9" id="KW-0234">DNA repair</keyword>
<dbReference type="InterPro" id="IPR027417">
    <property type="entry name" value="P-loop_NTPase"/>
</dbReference>
<dbReference type="GO" id="GO:0004527">
    <property type="term" value="F:exonuclease activity"/>
    <property type="evidence" value="ECO:0007669"/>
    <property type="project" value="UniProtKB-KW"/>
</dbReference>
<dbReference type="SUPFAM" id="SSF52980">
    <property type="entry name" value="Restriction endonuclease-like"/>
    <property type="match status" value="1"/>
</dbReference>
<feature type="binding site" evidence="14">
    <location>
        <begin position="23"/>
        <end position="30"/>
    </location>
    <ligand>
        <name>ATP</name>
        <dbReference type="ChEBI" id="CHEBI:30616"/>
    </ligand>
</feature>
<dbReference type="Gene3D" id="3.90.320.10">
    <property type="match status" value="1"/>
</dbReference>
<evidence type="ECO:0000256" key="3">
    <source>
        <dbReference type="ARBA" id="ARBA00022763"/>
    </source>
</evidence>
<evidence type="ECO:0000256" key="11">
    <source>
        <dbReference type="ARBA" id="ARBA00034617"/>
    </source>
</evidence>
<name>A0A6J4SAD6_9ACTN</name>
<dbReference type="EC" id="5.6.2.4" evidence="12"/>
<keyword evidence="3" id="KW-0227">DNA damage</keyword>
<proteinExistence type="predicted"/>
<feature type="domain" description="UvrD-like helicase ATP-binding" evidence="15">
    <location>
        <begin position="2"/>
        <end position="405"/>
    </location>
</feature>
<dbReference type="PROSITE" id="PS51217">
    <property type="entry name" value="UVRD_HELICASE_CTER"/>
    <property type="match status" value="1"/>
</dbReference>
<evidence type="ECO:0000256" key="8">
    <source>
        <dbReference type="ARBA" id="ARBA00023125"/>
    </source>
</evidence>
<evidence type="ECO:0000256" key="5">
    <source>
        <dbReference type="ARBA" id="ARBA00022806"/>
    </source>
</evidence>